<evidence type="ECO:0000256" key="2">
    <source>
        <dbReference type="ARBA" id="ARBA00022729"/>
    </source>
</evidence>
<gene>
    <name evidence="5" type="ORF">EXU32_13145</name>
</gene>
<organism evidence="5 6">
    <name type="scientific">Janibacter limosus</name>
    <dbReference type="NCBI Taxonomy" id="53458"/>
    <lineage>
        <taxon>Bacteria</taxon>
        <taxon>Bacillati</taxon>
        <taxon>Actinomycetota</taxon>
        <taxon>Actinomycetes</taxon>
        <taxon>Micrococcales</taxon>
        <taxon>Intrasporangiaceae</taxon>
        <taxon>Janibacter</taxon>
    </lineage>
</organism>
<accession>A0A4V0ZB84</accession>
<dbReference type="InterPro" id="IPR028081">
    <property type="entry name" value="Leu-bd"/>
</dbReference>
<dbReference type="OrthoDB" id="5169139at2"/>
<evidence type="ECO:0000256" key="3">
    <source>
        <dbReference type="SAM" id="SignalP"/>
    </source>
</evidence>
<keyword evidence="2 3" id="KW-0732">Signal</keyword>
<proteinExistence type="inferred from homology"/>
<dbReference type="Pfam" id="PF13458">
    <property type="entry name" value="Peripla_BP_6"/>
    <property type="match status" value="1"/>
</dbReference>
<comment type="similarity">
    <text evidence="1">Belongs to the leucine-binding protein family.</text>
</comment>
<name>A0A4V0ZB84_9MICO</name>
<dbReference type="RefSeq" id="WP_130630307.1">
    <property type="nucleotide sequence ID" value="NZ_CP036164.1"/>
</dbReference>
<dbReference type="PROSITE" id="PS51257">
    <property type="entry name" value="PROKAR_LIPOPROTEIN"/>
    <property type="match status" value="1"/>
</dbReference>
<dbReference type="SUPFAM" id="SSF53822">
    <property type="entry name" value="Periplasmic binding protein-like I"/>
    <property type="match status" value="1"/>
</dbReference>
<dbReference type="EMBL" id="CP036164">
    <property type="protein sequence ID" value="QBF47108.1"/>
    <property type="molecule type" value="Genomic_DNA"/>
</dbReference>
<dbReference type="KEGG" id="jli:EXU32_13145"/>
<dbReference type="PANTHER" id="PTHR30483">
    <property type="entry name" value="LEUCINE-SPECIFIC-BINDING PROTEIN"/>
    <property type="match status" value="1"/>
</dbReference>
<keyword evidence="6" id="KW-1185">Reference proteome</keyword>
<evidence type="ECO:0000256" key="1">
    <source>
        <dbReference type="ARBA" id="ARBA00010062"/>
    </source>
</evidence>
<dbReference type="InterPro" id="IPR028082">
    <property type="entry name" value="Peripla_BP_I"/>
</dbReference>
<reference evidence="5 6" key="1">
    <citation type="submission" date="2019-02" db="EMBL/GenBank/DDBJ databases">
        <title>Genomic data mining of an Antarctic deep-sea actinobacterium, Janibacterlimosus P3-3-X1.</title>
        <authorList>
            <person name="Liao L."/>
            <person name="Chen B."/>
        </authorList>
    </citation>
    <scope>NUCLEOTIDE SEQUENCE [LARGE SCALE GENOMIC DNA]</scope>
    <source>
        <strain evidence="5 6">P3-3-X1</strain>
    </source>
</reference>
<feature type="domain" description="Leucine-binding protein" evidence="4">
    <location>
        <begin position="57"/>
        <end position="380"/>
    </location>
</feature>
<dbReference type="InterPro" id="IPR051010">
    <property type="entry name" value="BCAA_transport"/>
</dbReference>
<feature type="chain" id="PRO_5038621583" evidence="3">
    <location>
        <begin position="27"/>
        <end position="423"/>
    </location>
</feature>
<dbReference type="PANTHER" id="PTHR30483:SF6">
    <property type="entry name" value="PERIPLASMIC BINDING PROTEIN OF ABC TRANSPORTER FOR NATURAL AMINO ACIDS"/>
    <property type="match status" value="1"/>
</dbReference>
<dbReference type="Gene3D" id="3.40.50.2300">
    <property type="match status" value="2"/>
</dbReference>
<protein>
    <submittedName>
        <fullName evidence="5">Branched-chain amino acid ABC transporter substrate-binding protein</fullName>
    </submittedName>
</protein>
<evidence type="ECO:0000313" key="5">
    <source>
        <dbReference type="EMBL" id="QBF47108.1"/>
    </source>
</evidence>
<feature type="signal peptide" evidence="3">
    <location>
        <begin position="1"/>
        <end position="26"/>
    </location>
</feature>
<evidence type="ECO:0000259" key="4">
    <source>
        <dbReference type="Pfam" id="PF13458"/>
    </source>
</evidence>
<dbReference type="AlphaFoldDB" id="A0A4V0ZB84"/>
<evidence type="ECO:0000313" key="6">
    <source>
        <dbReference type="Proteomes" id="UP000290408"/>
    </source>
</evidence>
<sequence length="423" mass="43561">MKSKALRRTRVVVPLTVAALTLITACGDGGSSTSSSSVDSKAASDALGAENKASGDPIKIGYVETGQTAAIDTTNEDKTAAAVLKYANDHLGGVGGRPAELVVCETKGTPAGAQECGSKFVREDVVAVVSSSVGEPGPLIKQLNSAKIPFTANLAANEAALKGEDVFIFGNPLSVFATPAQYGKEKGATNAALVVIDVPGSAGPAKTLAPLLFGNAGAKTDPVLIAPGTADMTPQIQAALNKKPDIWYVLGDPNFCSSAAKAFQTLNVTENILMDGRCIGEDPAAALPGIDKMKFVTGFTTDPKDEDYILLRAILDKYADGLETDVYAETAFQGTLSLITGINAGKPAEVTAENVTKALREAPATNYPLSAGTTFQCNGKQVPKAISPNICSTGGLIASSDADGTLKDFKAVDAKDLYVMPKK</sequence>
<dbReference type="Proteomes" id="UP000290408">
    <property type="component" value="Chromosome"/>
</dbReference>